<dbReference type="PANTHER" id="PTHR42886:SF64">
    <property type="entry name" value="HYDROLASE"/>
    <property type="match status" value="1"/>
</dbReference>
<keyword evidence="3" id="KW-0378">Hydrolase</keyword>
<dbReference type="AlphaFoldDB" id="A0A2S7MXU6"/>
<name>A0A2S7MXU6_9BACI</name>
<keyword evidence="1" id="KW-0812">Transmembrane</keyword>
<evidence type="ECO:0000313" key="3">
    <source>
        <dbReference type="EMBL" id="PQD94575.1"/>
    </source>
</evidence>
<proteinExistence type="predicted"/>
<feature type="transmembrane region" description="Helical" evidence="1">
    <location>
        <begin position="12"/>
        <end position="30"/>
    </location>
</feature>
<gene>
    <name evidence="3" type="ORF">CYL18_12980</name>
</gene>
<dbReference type="SUPFAM" id="SSF53474">
    <property type="entry name" value="alpha/beta-Hydrolases"/>
    <property type="match status" value="1"/>
</dbReference>
<protein>
    <submittedName>
        <fullName evidence="3">Alpha/beta hydrolase</fullName>
    </submittedName>
</protein>
<comment type="caution">
    <text evidence="3">The sequence shown here is derived from an EMBL/GenBank/DDBJ whole genome shotgun (WGS) entry which is preliminary data.</text>
</comment>
<dbReference type="InterPro" id="IPR000073">
    <property type="entry name" value="AB_hydrolase_1"/>
</dbReference>
<dbReference type="GO" id="GO:0016787">
    <property type="term" value="F:hydrolase activity"/>
    <property type="evidence" value="ECO:0007669"/>
    <property type="project" value="UniProtKB-KW"/>
</dbReference>
<keyword evidence="1" id="KW-0472">Membrane</keyword>
<keyword evidence="4" id="KW-1185">Reference proteome</keyword>
<dbReference type="EMBL" id="PKOZ01000008">
    <property type="protein sequence ID" value="PQD94575.1"/>
    <property type="molecule type" value="Genomic_DNA"/>
</dbReference>
<feature type="domain" description="AB hydrolase-1" evidence="2">
    <location>
        <begin position="67"/>
        <end position="308"/>
    </location>
</feature>
<dbReference type="Proteomes" id="UP000239663">
    <property type="component" value="Unassembled WGS sequence"/>
</dbReference>
<organism evidence="3 4">
    <name type="scientific">Pradoshia eiseniae</name>
    <dbReference type="NCBI Taxonomy" id="2064768"/>
    <lineage>
        <taxon>Bacteria</taxon>
        <taxon>Bacillati</taxon>
        <taxon>Bacillota</taxon>
        <taxon>Bacilli</taxon>
        <taxon>Bacillales</taxon>
        <taxon>Bacillaceae</taxon>
        <taxon>Pradoshia</taxon>
    </lineage>
</organism>
<dbReference type="RefSeq" id="WP_104849958.1">
    <property type="nucleotide sequence ID" value="NZ_PKOZ01000008.1"/>
</dbReference>
<dbReference type="Pfam" id="PF00561">
    <property type="entry name" value="Abhydrolase_1"/>
    <property type="match status" value="1"/>
</dbReference>
<dbReference type="PANTHER" id="PTHR42886">
    <property type="entry name" value="RE40534P-RELATED"/>
    <property type="match status" value="1"/>
</dbReference>
<evidence type="ECO:0000256" key="1">
    <source>
        <dbReference type="SAM" id="Phobius"/>
    </source>
</evidence>
<evidence type="ECO:0000313" key="4">
    <source>
        <dbReference type="Proteomes" id="UP000239663"/>
    </source>
</evidence>
<sequence>MYAKKKFRLLMIIRNCFLLIIAIILIWFIFHQVMNLYEKKHYSPIGKRFNIEEYNMHVYMKGEGENTIVLLPGLGTAAPALDFQPLVEEMSKDNRVIVVEPFGYGWSDMTNKERTVENIVEEIRLALQKANIEGPYILMPHSISGIYSMYYANKYPDEVNAVIGIDATLPKATQYFSEDVPTMPKFMRYVAPTGLARIALYIEPDDYLPLAEDGTYSKENLQNTKAISARKAYNKNVVNEANEIKNNIDKTNHMSFPTDMPVLFFAAKKDKVNAEGKTNVTFYQTQLTKFPTSKIVTLEGHHYLHWTHYKEMSDEVNEFLVSINAN</sequence>
<dbReference type="InterPro" id="IPR029058">
    <property type="entry name" value="AB_hydrolase_fold"/>
</dbReference>
<dbReference type="Gene3D" id="3.40.50.1820">
    <property type="entry name" value="alpha/beta hydrolase"/>
    <property type="match status" value="1"/>
</dbReference>
<keyword evidence="1" id="KW-1133">Transmembrane helix</keyword>
<accession>A0A2S7MXU6</accession>
<dbReference type="OrthoDB" id="1817159at2"/>
<evidence type="ECO:0000259" key="2">
    <source>
        <dbReference type="Pfam" id="PF00561"/>
    </source>
</evidence>
<reference evidence="3 4" key="1">
    <citation type="submission" date="2017-12" db="EMBL/GenBank/DDBJ databases">
        <title>Taxonomic description and draft genome of Pradoshia cofamensis Gen. nov., sp. nov., a thermotolerant bacillale isolated from anterior gut of earthworm Eisenia fetida.</title>
        <authorList>
            <person name="Saha T."/>
            <person name="Chakraborty R."/>
        </authorList>
    </citation>
    <scope>NUCLEOTIDE SEQUENCE [LARGE SCALE GENOMIC DNA]</scope>
    <source>
        <strain evidence="3 4">EAG3</strain>
    </source>
</reference>